<dbReference type="PANTHER" id="PTHR34846:SF11">
    <property type="entry name" value="4-CARBOXYMUCONOLACTONE DECARBOXYLASE FAMILY PROTEIN (AFU_ORTHOLOGUE AFUA_6G11590)"/>
    <property type="match status" value="1"/>
</dbReference>
<dbReference type="Gene3D" id="1.20.1290.10">
    <property type="entry name" value="AhpD-like"/>
    <property type="match status" value="1"/>
</dbReference>
<sequence length="178" mass="19376">MARIPYADTAHPDHVEAAAAIRASRKKVGHLHRMLLHAPPIATGWITMFDAVRWNSTLSGRLREMVICRIAAINGASYEWAAHAPIALAEGMSQAQLDALPAWDGSTLFDATERAVLAYCDAMTRQVHVPDDVARAVRELFPARQLVELTVTIAGYNCVSRVLEALEINGADVLPPDA</sequence>
<proteinExistence type="predicted"/>
<dbReference type="RefSeq" id="WP_244407108.1">
    <property type="nucleotide sequence ID" value="NZ_AP025637.1"/>
</dbReference>
<evidence type="ECO:0000259" key="1">
    <source>
        <dbReference type="Pfam" id="PF02627"/>
    </source>
</evidence>
<dbReference type="InterPro" id="IPR003779">
    <property type="entry name" value="CMD-like"/>
</dbReference>
<dbReference type="Pfam" id="PF02627">
    <property type="entry name" value="CMD"/>
    <property type="match status" value="1"/>
</dbReference>
<dbReference type="InterPro" id="IPR029032">
    <property type="entry name" value="AhpD-like"/>
</dbReference>
<reference evidence="2 3" key="1">
    <citation type="journal article" date="2016" name="Microbes Environ.">
        <title>Phylogenetically diverse aerobic anoxygenic phototrophic bacteria isolated from epilithic biofilms in Tama river, Japan.</title>
        <authorList>
            <person name="Hirose S."/>
            <person name="Matsuura K."/>
            <person name="Haruta S."/>
        </authorList>
    </citation>
    <scope>NUCLEOTIDE SEQUENCE [LARGE SCALE GENOMIC DNA]</scope>
    <source>
        <strain evidence="2 3">S08</strain>
    </source>
</reference>
<dbReference type="EMBL" id="AP025637">
    <property type="protein sequence ID" value="BDG72930.1"/>
    <property type="molecule type" value="Genomic_DNA"/>
</dbReference>
<evidence type="ECO:0000313" key="3">
    <source>
        <dbReference type="Proteomes" id="UP000831327"/>
    </source>
</evidence>
<protein>
    <submittedName>
        <fullName evidence="2">Carboxymuconolactone decarboxylase</fullName>
    </submittedName>
</protein>
<keyword evidence="3" id="KW-1185">Reference proteome</keyword>
<accession>A0ABN6P3P6</accession>
<dbReference type="Proteomes" id="UP000831327">
    <property type="component" value="Chromosome"/>
</dbReference>
<gene>
    <name evidence="2" type="ORF">Rmf_28590</name>
</gene>
<dbReference type="PANTHER" id="PTHR34846">
    <property type="entry name" value="4-CARBOXYMUCONOLACTONE DECARBOXYLASE FAMILY PROTEIN (AFU_ORTHOLOGUE AFUA_6G11590)"/>
    <property type="match status" value="1"/>
</dbReference>
<organism evidence="2 3">
    <name type="scientific">Roseomonas fluvialis</name>
    <dbReference type="NCBI Taxonomy" id="1750527"/>
    <lineage>
        <taxon>Bacteria</taxon>
        <taxon>Pseudomonadati</taxon>
        <taxon>Pseudomonadota</taxon>
        <taxon>Alphaproteobacteria</taxon>
        <taxon>Acetobacterales</taxon>
        <taxon>Roseomonadaceae</taxon>
        <taxon>Roseomonas</taxon>
    </lineage>
</organism>
<feature type="domain" description="Carboxymuconolactone decarboxylase-like" evidence="1">
    <location>
        <begin position="39"/>
        <end position="119"/>
    </location>
</feature>
<name>A0ABN6P3P6_9PROT</name>
<evidence type="ECO:0000313" key="2">
    <source>
        <dbReference type="EMBL" id="BDG72930.1"/>
    </source>
</evidence>
<dbReference type="SUPFAM" id="SSF69118">
    <property type="entry name" value="AhpD-like"/>
    <property type="match status" value="1"/>
</dbReference>